<keyword evidence="2 7" id="KW-0812">Transmembrane</keyword>
<evidence type="ECO:0000256" key="2">
    <source>
        <dbReference type="ARBA" id="ARBA00022692"/>
    </source>
</evidence>
<sequence length="1428" mass="158260">MTFCYSSEWKPFESEEAIEISRSVRAAIVFQQGLGIGNGSNDDNTVAYKIRLHDISLPYLDVYRLFPRAQTPGPEHNKAKLYSDSGFIALQLCLDKVLVETLTMKNVTRQISLQAFPYPPHHEYYRSPTYAFTYVGLLPLLFVTSFVFMVPSVMRAVVSEKETGIRELLKVNGLPGWMQWVGWMLNSMLGLVITVTIMVVLLHVRIRSAGAIFEYGDPTVWWFVLMLYVMSATSFCCCISSIFTKPSLAITVGIILWFVTFVSPFVKLVENFGTFSLMSNMSFAMFPNMALTMAIWVISSFEARGSGIQWSNIGVPTDEIGSLCLGHIILMFLVDTFLYMFLTVYLENVLPSKYGVRKPFYYIFLPSTYLKSKAITAENPDIEMEDVSTYSSPGFEGQSATATVGVDIKNLRKTFGSKSVAVDGINLRMYNGEIFVLLGQNGAGKTTTISMLTGMFPPTNGTAIINGYDITKDLEKATDNVGLCTQHNLFFDKLTVSEHLRFFGQLRGLTVAEAASEANQLLQKLQLTDKQTSLSMELSGGQKRKLSLGIALIGGPQVVILDEPTSGMDPEARRAVWDLLLEMRGQRTILLTTHFMEEADVLGDRIGIMASGKLQCCGSSMFLKKFYGTGYTLKVGVEEDADVSANSDTVLSVIQTHIPNATLKTVHTRTSEIILSLPSETATTSILSIMFTDLTQQKEHLKIKTIGLSLTTMDEVFLRVGELTEDKNSHDSDESDDESHTNQFIKAEENTGREKLVGWKLFMEQFIALLIKKSAYSYRNWKLMIPQLIIPVVLVILAILACNSFTWVDPPSPSFKFTLDSYNDNTLTLVSSTDSNISKYFSEVIGSSYKQAPGDKPLVQTLLDVSDKSLADYRANYIVAFEANSSHLNAMFNTIPNHAAPLAINLASNVILKSLDPTKNLKIQVSSHRLDSKSKSYSTAAHPRPSNVEMVPVVFGIFMSIGLAMLTASFVVFPIQENICNAKQLQMMTGVSPLLYWGSTFICDLILMFLVIGAMTMCFPIFQTYAIFTSYDGAGVAFLILSVYGLAAIPFSYLVSLYASTVAGGFSFISIVHILSGVVMLVTVLTFEAARSFELPDFGMLRWVGRLFPTFGVVMSWMRLAEIATRNGRCNTLSDEAKMFICDPSSSVHEDFQQCCANCHQLPNVACFKPLPYISWNSKGKFGSQLPGIGQEILAMVIISIAYQTILMLLEYHVLQRFFKKEGSIFDDNVGDEDVKAEADRVAGMVGSDRMDEDALVVSNLSKRFGSFAAVAGLNFGVHHGECFGLLGVNGAGKTTTFRMLTGDEASSWGNAYSLINTLVKNRQEFLSNIGYCPQFDGIIGVLSGREMVQLFGRLRGIPEKFRKAEADKWLERMGLLESADMQCQKYSGGMKRRLSAAMAMIGDPALLLLDEPVCTKNHIRIHLRSNQ</sequence>
<dbReference type="PROSITE" id="PS50893">
    <property type="entry name" value="ABC_TRANSPORTER_2"/>
    <property type="match status" value="1"/>
</dbReference>
<evidence type="ECO:0000256" key="5">
    <source>
        <dbReference type="ARBA" id="ARBA00022989"/>
    </source>
</evidence>
<feature type="transmembrane region" description="Helical" evidence="7">
    <location>
        <begin position="788"/>
        <end position="808"/>
    </location>
</feature>
<protein>
    <recommendedName>
        <fullName evidence="8">ABC transporter domain-containing protein</fullName>
    </recommendedName>
</protein>
<accession>A0ABP1Q1F9</accession>
<feature type="transmembrane region" description="Helical" evidence="7">
    <location>
        <begin position="131"/>
        <end position="157"/>
    </location>
</feature>
<evidence type="ECO:0000313" key="10">
    <source>
        <dbReference type="Proteomes" id="UP001642540"/>
    </source>
</evidence>
<feature type="transmembrane region" description="Helical" evidence="7">
    <location>
        <begin position="222"/>
        <end position="243"/>
    </location>
</feature>
<dbReference type="InterPro" id="IPR003439">
    <property type="entry name" value="ABC_transporter-like_ATP-bd"/>
</dbReference>
<dbReference type="InterPro" id="IPR026082">
    <property type="entry name" value="ABCA"/>
</dbReference>
<name>A0ABP1Q1F9_9HEXA</name>
<feature type="transmembrane region" description="Helical" evidence="7">
    <location>
        <begin position="320"/>
        <end position="346"/>
    </location>
</feature>
<feature type="transmembrane region" description="Helical" evidence="7">
    <location>
        <begin position="1034"/>
        <end position="1055"/>
    </location>
</feature>
<proteinExistence type="predicted"/>
<keyword evidence="6 7" id="KW-0472">Membrane</keyword>
<dbReference type="CDD" id="cd03263">
    <property type="entry name" value="ABC_subfamily_A"/>
    <property type="match status" value="1"/>
</dbReference>
<reference evidence="9 10" key="1">
    <citation type="submission" date="2024-08" db="EMBL/GenBank/DDBJ databases">
        <authorList>
            <person name="Cucini C."/>
            <person name="Frati F."/>
        </authorList>
    </citation>
    <scope>NUCLEOTIDE SEQUENCE [LARGE SCALE GENOMIC DNA]</scope>
</reference>
<keyword evidence="4" id="KW-0067">ATP-binding</keyword>
<keyword evidence="10" id="KW-1185">Reference proteome</keyword>
<dbReference type="InterPro" id="IPR003593">
    <property type="entry name" value="AAA+_ATPase"/>
</dbReference>
<evidence type="ECO:0000256" key="3">
    <source>
        <dbReference type="ARBA" id="ARBA00022741"/>
    </source>
</evidence>
<feature type="transmembrane region" description="Helical" evidence="7">
    <location>
        <begin position="281"/>
        <end position="300"/>
    </location>
</feature>
<evidence type="ECO:0000256" key="1">
    <source>
        <dbReference type="ARBA" id="ARBA00004141"/>
    </source>
</evidence>
<feature type="transmembrane region" description="Helical" evidence="7">
    <location>
        <begin position="1103"/>
        <end position="1121"/>
    </location>
</feature>
<feature type="transmembrane region" description="Helical" evidence="7">
    <location>
        <begin position="177"/>
        <end position="202"/>
    </location>
</feature>
<organism evidence="9 10">
    <name type="scientific">Orchesella dallaii</name>
    <dbReference type="NCBI Taxonomy" id="48710"/>
    <lineage>
        <taxon>Eukaryota</taxon>
        <taxon>Metazoa</taxon>
        <taxon>Ecdysozoa</taxon>
        <taxon>Arthropoda</taxon>
        <taxon>Hexapoda</taxon>
        <taxon>Collembola</taxon>
        <taxon>Entomobryomorpha</taxon>
        <taxon>Entomobryoidea</taxon>
        <taxon>Orchesellidae</taxon>
        <taxon>Orchesellinae</taxon>
        <taxon>Orchesella</taxon>
    </lineage>
</organism>
<feature type="domain" description="ABC transporter" evidence="8">
    <location>
        <begin position="406"/>
        <end position="636"/>
    </location>
</feature>
<dbReference type="PANTHER" id="PTHR19229">
    <property type="entry name" value="ATP-BINDING CASSETTE TRANSPORTER SUBFAMILY A ABCA"/>
    <property type="match status" value="1"/>
</dbReference>
<feature type="transmembrane region" description="Helical" evidence="7">
    <location>
        <begin position="1062"/>
        <end position="1083"/>
    </location>
</feature>
<evidence type="ECO:0000259" key="8">
    <source>
        <dbReference type="PROSITE" id="PS50893"/>
    </source>
</evidence>
<evidence type="ECO:0000256" key="7">
    <source>
        <dbReference type="SAM" id="Phobius"/>
    </source>
</evidence>
<dbReference type="EMBL" id="CAXLJM020000019">
    <property type="protein sequence ID" value="CAL8085798.1"/>
    <property type="molecule type" value="Genomic_DNA"/>
</dbReference>
<dbReference type="PROSITE" id="PS00211">
    <property type="entry name" value="ABC_TRANSPORTER_1"/>
    <property type="match status" value="1"/>
</dbReference>
<dbReference type="Pfam" id="PF12698">
    <property type="entry name" value="ABC2_membrane_3"/>
    <property type="match status" value="2"/>
</dbReference>
<dbReference type="InterPro" id="IPR013525">
    <property type="entry name" value="ABC2_TM"/>
</dbReference>
<feature type="transmembrane region" description="Helical" evidence="7">
    <location>
        <begin position="249"/>
        <end position="269"/>
    </location>
</feature>
<dbReference type="Gene3D" id="3.40.50.300">
    <property type="entry name" value="P-loop containing nucleotide triphosphate hydrolases"/>
    <property type="match status" value="2"/>
</dbReference>
<comment type="caution">
    <text evidence="9">The sequence shown here is derived from an EMBL/GenBank/DDBJ whole genome shotgun (WGS) entry which is preliminary data.</text>
</comment>
<dbReference type="Pfam" id="PF00005">
    <property type="entry name" value="ABC_tran"/>
    <property type="match status" value="2"/>
</dbReference>
<dbReference type="Proteomes" id="UP001642540">
    <property type="component" value="Unassembled WGS sequence"/>
</dbReference>
<dbReference type="InterPro" id="IPR027417">
    <property type="entry name" value="P-loop_NTPase"/>
</dbReference>
<dbReference type="SMART" id="SM00382">
    <property type="entry name" value="AAA"/>
    <property type="match status" value="2"/>
</dbReference>
<evidence type="ECO:0000313" key="9">
    <source>
        <dbReference type="EMBL" id="CAL8085798.1"/>
    </source>
</evidence>
<feature type="transmembrane region" description="Helical" evidence="7">
    <location>
        <begin position="1193"/>
        <end position="1215"/>
    </location>
</feature>
<gene>
    <name evidence="9" type="ORF">ODALV1_LOCUS6235</name>
</gene>
<feature type="transmembrane region" description="Helical" evidence="7">
    <location>
        <begin position="994"/>
        <end position="1022"/>
    </location>
</feature>
<evidence type="ECO:0000256" key="6">
    <source>
        <dbReference type="ARBA" id="ARBA00023136"/>
    </source>
</evidence>
<dbReference type="InterPro" id="IPR017871">
    <property type="entry name" value="ABC_transporter-like_CS"/>
</dbReference>
<feature type="transmembrane region" description="Helical" evidence="7">
    <location>
        <begin position="953"/>
        <end position="973"/>
    </location>
</feature>
<keyword evidence="5 7" id="KW-1133">Transmembrane helix</keyword>
<evidence type="ECO:0000256" key="4">
    <source>
        <dbReference type="ARBA" id="ARBA00022840"/>
    </source>
</evidence>
<keyword evidence="3" id="KW-0547">Nucleotide-binding</keyword>
<dbReference type="SUPFAM" id="SSF52540">
    <property type="entry name" value="P-loop containing nucleoside triphosphate hydrolases"/>
    <property type="match status" value="2"/>
</dbReference>
<dbReference type="PANTHER" id="PTHR19229:SF250">
    <property type="entry name" value="ABC TRANSPORTER DOMAIN-CONTAINING PROTEIN-RELATED"/>
    <property type="match status" value="1"/>
</dbReference>
<comment type="subcellular location">
    <subcellularLocation>
        <location evidence="1">Membrane</location>
        <topology evidence="1">Multi-pass membrane protein</topology>
    </subcellularLocation>
</comment>